<name>A0AAN7C581_9PEZI</name>
<dbReference type="PROSITE" id="PS50089">
    <property type="entry name" value="ZF_RING_2"/>
    <property type="match status" value="1"/>
</dbReference>
<protein>
    <recommendedName>
        <fullName evidence="2">RING-type domain-containing protein</fullName>
    </recommendedName>
</protein>
<comment type="caution">
    <text evidence="3">The sequence shown here is derived from an EMBL/GenBank/DDBJ whole genome shotgun (WGS) entry which is preliminary data.</text>
</comment>
<dbReference type="GO" id="GO:0006511">
    <property type="term" value="P:ubiquitin-dependent protein catabolic process"/>
    <property type="evidence" value="ECO:0007669"/>
    <property type="project" value="TreeGrafter"/>
</dbReference>
<dbReference type="PANTHER" id="PTHR22765:SF434">
    <property type="entry name" value="GB|AAD18119.1-RELATED"/>
    <property type="match status" value="1"/>
</dbReference>
<accession>A0AAN7C581</accession>
<dbReference type="Proteomes" id="UP001303760">
    <property type="component" value="Unassembled WGS sequence"/>
</dbReference>
<dbReference type="Pfam" id="PF13639">
    <property type="entry name" value="zf-RING_2"/>
    <property type="match status" value="1"/>
</dbReference>
<feature type="non-terminal residue" evidence="3">
    <location>
        <position position="1"/>
    </location>
</feature>
<dbReference type="Gene3D" id="3.30.40.10">
    <property type="entry name" value="Zinc/RING finger domain, C3HC4 (zinc finger)"/>
    <property type="match status" value="1"/>
</dbReference>
<dbReference type="GO" id="GO:0061630">
    <property type="term" value="F:ubiquitin protein ligase activity"/>
    <property type="evidence" value="ECO:0007669"/>
    <property type="project" value="TreeGrafter"/>
</dbReference>
<evidence type="ECO:0000313" key="3">
    <source>
        <dbReference type="EMBL" id="KAK4235641.1"/>
    </source>
</evidence>
<proteinExistence type="predicted"/>
<dbReference type="EMBL" id="MU860249">
    <property type="protein sequence ID" value="KAK4235641.1"/>
    <property type="molecule type" value="Genomic_DNA"/>
</dbReference>
<keyword evidence="1" id="KW-0863">Zinc-finger</keyword>
<dbReference type="GO" id="GO:0008270">
    <property type="term" value="F:zinc ion binding"/>
    <property type="evidence" value="ECO:0007669"/>
    <property type="project" value="UniProtKB-KW"/>
</dbReference>
<evidence type="ECO:0000256" key="1">
    <source>
        <dbReference type="PROSITE-ProRule" id="PRU00175"/>
    </source>
</evidence>
<dbReference type="SMART" id="SM00184">
    <property type="entry name" value="RING"/>
    <property type="match status" value="1"/>
</dbReference>
<keyword evidence="1" id="KW-0862">Zinc</keyword>
<dbReference type="PANTHER" id="PTHR22765">
    <property type="entry name" value="RING FINGER AND PROTEASE ASSOCIATED DOMAIN-CONTAINING"/>
    <property type="match status" value="1"/>
</dbReference>
<dbReference type="SUPFAM" id="SSF57850">
    <property type="entry name" value="RING/U-box"/>
    <property type="match status" value="1"/>
</dbReference>
<gene>
    <name evidence="3" type="ORF">C8A03DRAFT_17631</name>
</gene>
<organism evidence="3 4">
    <name type="scientific">Achaetomium macrosporum</name>
    <dbReference type="NCBI Taxonomy" id="79813"/>
    <lineage>
        <taxon>Eukaryota</taxon>
        <taxon>Fungi</taxon>
        <taxon>Dikarya</taxon>
        <taxon>Ascomycota</taxon>
        <taxon>Pezizomycotina</taxon>
        <taxon>Sordariomycetes</taxon>
        <taxon>Sordariomycetidae</taxon>
        <taxon>Sordariales</taxon>
        <taxon>Chaetomiaceae</taxon>
        <taxon>Achaetomium</taxon>
    </lineage>
</organism>
<reference evidence="3" key="1">
    <citation type="journal article" date="2023" name="Mol. Phylogenet. Evol.">
        <title>Genome-scale phylogeny and comparative genomics of the fungal order Sordariales.</title>
        <authorList>
            <person name="Hensen N."/>
            <person name="Bonometti L."/>
            <person name="Westerberg I."/>
            <person name="Brannstrom I.O."/>
            <person name="Guillou S."/>
            <person name="Cros-Aarteil S."/>
            <person name="Calhoun S."/>
            <person name="Haridas S."/>
            <person name="Kuo A."/>
            <person name="Mondo S."/>
            <person name="Pangilinan J."/>
            <person name="Riley R."/>
            <person name="LaButti K."/>
            <person name="Andreopoulos B."/>
            <person name="Lipzen A."/>
            <person name="Chen C."/>
            <person name="Yan M."/>
            <person name="Daum C."/>
            <person name="Ng V."/>
            <person name="Clum A."/>
            <person name="Steindorff A."/>
            <person name="Ohm R.A."/>
            <person name="Martin F."/>
            <person name="Silar P."/>
            <person name="Natvig D.O."/>
            <person name="Lalanne C."/>
            <person name="Gautier V."/>
            <person name="Ament-Velasquez S.L."/>
            <person name="Kruys A."/>
            <person name="Hutchinson M.I."/>
            <person name="Powell A.J."/>
            <person name="Barry K."/>
            <person name="Miller A.N."/>
            <person name="Grigoriev I.V."/>
            <person name="Debuchy R."/>
            <person name="Gladieux P."/>
            <person name="Hiltunen Thoren M."/>
            <person name="Johannesson H."/>
        </authorList>
    </citation>
    <scope>NUCLEOTIDE SEQUENCE</scope>
    <source>
        <strain evidence="3">CBS 532.94</strain>
    </source>
</reference>
<sequence length="67" mass="7583">ICLEGFRDESLVRALPCHHLFHAECIARWFLQRHDTCPICNAHCAGIGNRQQERALPAPPPRALLIV</sequence>
<feature type="domain" description="RING-type" evidence="2">
    <location>
        <begin position="1"/>
        <end position="41"/>
    </location>
</feature>
<evidence type="ECO:0000313" key="4">
    <source>
        <dbReference type="Proteomes" id="UP001303760"/>
    </source>
</evidence>
<dbReference type="InterPro" id="IPR001841">
    <property type="entry name" value="Znf_RING"/>
</dbReference>
<dbReference type="AlphaFoldDB" id="A0AAN7C581"/>
<keyword evidence="1" id="KW-0479">Metal-binding</keyword>
<evidence type="ECO:0000259" key="2">
    <source>
        <dbReference type="PROSITE" id="PS50089"/>
    </source>
</evidence>
<reference evidence="3" key="2">
    <citation type="submission" date="2023-05" db="EMBL/GenBank/DDBJ databases">
        <authorList>
            <consortium name="Lawrence Berkeley National Laboratory"/>
            <person name="Steindorff A."/>
            <person name="Hensen N."/>
            <person name="Bonometti L."/>
            <person name="Westerberg I."/>
            <person name="Brannstrom I.O."/>
            <person name="Guillou S."/>
            <person name="Cros-Aarteil S."/>
            <person name="Calhoun S."/>
            <person name="Haridas S."/>
            <person name="Kuo A."/>
            <person name="Mondo S."/>
            <person name="Pangilinan J."/>
            <person name="Riley R."/>
            <person name="Labutti K."/>
            <person name="Andreopoulos B."/>
            <person name="Lipzen A."/>
            <person name="Chen C."/>
            <person name="Yanf M."/>
            <person name="Daum C."/>
            <person name="Ng V."/>
            <person name="Clum A."/>
            <person name="Ohm R."/>
            <person name="Martin F."/>
            <person name="Silar P."/>
            <person name="Natvig D."/>
            <person name="Lalanne C."/>
            <person name="Gautier V."/>
            <person name="Ament-Velasquez S.L."/>
            <person name="Kruys A."/>
            <person name="Hutchinson M.I."/>
            <person name="Powell A.J."/>
            <person name="Barry K."/>
            <person name="Miller A.N."/>
            <person name="Grigoriev I.V."/>
            <person name="Debuchy R."/>
            <person name="Gladieux P."/>
            <person name="Thoren M.H."/>
            <person name="Johannesson H."/>
        </authorList>
    </citation>
    <scope>NUCLEOTIDE SEQUENCE</scope>
    <source>
        <strain evidence="3">CBS 532.94</strain>
    </source>
</reference>
<dbReference type="InterPro" id="IPR013083">
    <property type="entry name" value="Znf_RING/FYVE/PHD"/>
</dbReference>
<dbReference type="InterPro" id="IPR051826">
    <property type="entry name" value="E3_ubiquitin-ligase_domain"/>
</dbReference>
<keyword evidence="4" id="KW-1185">Reference proteome</keyword>